<evidence type="ECO:0000313" key="5">
    <source>
        <dbReference type="Proteomes" id="UP000279089"/>
    </source>
</evidence>
<protein>
    <submittedName>
        <fullName evidence="4">DUF4974 domain-containing protein</fullName>
    </submittedName>
</protein>
<feature type="transmembrane region" description="Helical" evidence="1">
    <location>
        <begin position="85"/>
        <end position="106"/>
    </location>
</feature>
<dbReference type="Gene3D" id="2.60.120.1440">
    <property type="match status" value="1"/>
</dbReference>
<dbReference type="PANTHER" id="PTHR30273:SF2">
    <property type="entry name" value="PROTEIN FECR"/>
    <property type="match status" value="1"/>
</dbReference>
<sequence length="324" mass="36032">MPVILVMTKLTGQEQARLLLQRYKNRQCTPEEEELVRRWFEAMGHDAALPAEDEMDRSVSQLMPRIMQGIQEKKTGPARPRRQVYLLRAAAAVAIFALGTLVYLLIPKATQTFVTAMGERREFLLPDGTSVFLNAASEMRINADFSQQKREVWLSGEGFFTVAQDPGHPFIVHTGSLRTHVLGTSFDIHAYPGGDIRVAVRTGKVSILKENTVLTPGLTGNQSLSYHNRTGQYEIKPCKAEQSAAWKNDELFFDETPLSEIVAALARHYNADLQLTGPVPAGCRYTVSFKQQALPQVLSVLASLSGITYKTEGKKIIINPQTCN</sequence>
<keyword evidence="1" id="KW-0472">Membrane</keyword>
<dbReference type="EMBL" id="RMBX01000002">
    <property type="protein sequence ID" value="RPD42652.1"/>
    <property type="molecule type" value="Genomic_DNA"/>
</dbReference>
<dbReference type="InterPro" id="IPR006860">
    <property type="entry name" value="FecR"/>
</dbReference>
<dbReference type="OrthoDB" id="1524389at2"/>
<gene>
    <name evidence="4" type="ORF">EG028_05665</name>
</gene>
<dbReference type="AlphaFoldDB" id="A0A3N4MF62"/>
<keyword evidence="5" id="KW-1185">Reference proteome</keyword>
<feature type="domain" description="Protein FecR C-terminal" evidence="3">
    <location>
        <begin position="251"/>
        <end position="318"/>
    </location>
</feature>
<proteinExistence type="predicted"/>
<feature type="domain" description="FecR protein" evidence="2">
    <location>
        <begin position="112"/>
        <end position="205"/>
    </location>
</feature>
<evidence type="ECO:0000256" key="1">
    <source>
        <dbReference type="SAM" id="Phobius"/>
    </source>
</evidence>
<name>A0A3N4MF62_9BACT</name>
<dbReference type="InterPro" id="IPR012373">
    <property type="entry name" value="Ferrdict_sens_TM"/>
</dbReference>
<dbReference type="InterPro" id="IPR032508">
    <property type="entry name" value="FecR_C"/>
</dbReference>
<dbReference type="Proteomes" id="UP000279089">
    <property type="component" value="Unassembled WGS sequence"/>
</dbReference>
<dbReference type="Pfam" id="PF16344">
    <property type="entry name" value="FecR_C"/>
    <property type="match status" value="1"/>
</dbReference>
<dbReference type="Pfam" id="PF04773">
    <property type="entry name" value="FecR"/>
    <property type="match status" value="1"/>
</dbReference>
<dbReference type="GO" id="GO:0016989">
    <property type="term" value="F:sigma factor antagonist activity"/>
    <property type="evidence" value="ECO:0007669"/>
    <property type="project" value="TreeGrafter"/>
</dbReference>
<evidence type="ECO:0000259" key="2">
    <source>
        <dbReference type="Pfam" id="PF04773"/>
    </source>
</evidence>
<dbReference type="PANTHER" id="PTHR30273">
    <property type="entry name" value="PERIPLASMIC SIGNAL SENSOR AND SIGMA FACTOR ACTIVATOR FECR-RELATED"/>
    <property type="match status" value="1"/>
</dbReference>
<accession>A0A3N4MF62</accession>
<keyword evidence="1" id="KW-1133">Transmembrane helix</keyword>
<comment type="caution">
    <text evidence="4">The sequence shown here is derived from an EMBL/GenBank/DDBJ whole genome shotgun (WGS) entry which is preliminary data.</text>
</comment>
<reference evidence="5" key="1">
    <citation type="submission" date="2018-11" db="EMBL/GenBank/DDBJ databases">
        <title>Chitinophaga lutea sp.nov., isolate from arsenic contaminated soil.</title>
        <authorList>
            <person name="Zong Y."/>
        </authorList>
    </citation>
    <scope>NUCLEOTIDE SEQUENCE [LARGE SCALE GENOMIC DNA]</scope>
    <source>
        <strain evidence="5">YLT18</strain>
    </source>
</reference>
<evidence type="ECO:0000259" key="3">
    <source>
        <dbReference type="Pfam" id="PF16344"/>
    </source>
</evidence>
<keyword evidence="1" id="KW-0812">Transmembrane</keyword>
<evidence type="ECO:0000313" key="4">
    <source>
        <dbReference type="EMBL" id="RPD42652.1"/>
    </source>
</evidence>
<dbReference type="PIRSF" id="PIRSF018266">
    <property type="entry name" value="FecR"/>
    <property type="match status" value="1"/>
</dbReference>
<organism evidence="4 5">
    <name type="scientific">Chitinophaga barathri</name>
    <dbReference type="NCBI Taxonomy" id="1647451"/>
    <lineage>
        <taxon>Bacteria</taxon>
        <taxon>Pseudomonadati</taxon>
        <taxon>Bacteroidota</taxon>
        <taxon>Chitinophagia</taxon>
        <taxon>Chitinophagales</taxon>
        <taxon>Chitinophagaceae</taxon>
        <taxon>Chitinophaga</taxon>
    </lineage>
</organism>
<dbReference type="Gene3D" id="3.55.50.30">
    <property type="match status" value="1"/>
</dbReference>